<sequence length="131" mass="14335">MPTLELLKDNCNIFESSGQAAAPEETTLSRGGHVGFPSGLPASAPSVAGRGLKSCPPWRCLIYSFNKHLVDGCHVPGSVRLRARDTQPWPSQAQPLPSLSRQRERVLVTFLLLSPPQLVALGQAQRRYHRV</sequence>
<gene>
    <name evidence="1" type="ORF">J1605_001350</name>
</gene>
<keyword evidence="2" id="KW-1185">Reference proteome</keyword>
<accession>A0AB34G9Y3</accession>
<dbReference type="EMBL" id="JAIQCJ010002624">
    <property type="protein sequence ID" value="KAJ8775630.1"/>
    <property type="molecule type" value="Genomic_DNA"/>
</dbReference>
<dbReference type="Proteomes" id="UP001159641">
    <property type="component" value="Unassembled WGS sequence"/>
</dbReference>
<protein>
    <submittedName>
        <fullName evidence="1">Uncharacterized protein</fullName>
    </submittedName>
</protein>
<reference evidence="1 2" key="1">
    <citation type="submission" date="2022-11" db="EMBL/GenBank/DDBJ databases">
        <title>Whole genome sequence of Eschrichtius robustus ER-17-0199.</title>
        <authorList>
            <person name="Bruniche-Olsen A."/>
            <person name="Black A.N."/>
            <person name="Fields C.J."/>
            <person name="Walden K."/>
            <person name="Dewoody J.A."/>
        </authorList>
    </citation>
    <scope>NUCLEOTIDE SEQUENCE [LARGE SCALE GENOMIC DNA]</scope>
    <source>
        <strain evidence="1">ER-17-0199</strain>
        <tissue evidence="1">Blubber</tissue>
    </source>
</reference>
<organism evidence="1 2">
    <name type="scientific">Eschrichtius robustus</name>
    <name type="common">California gray whale</name>
    <name type="synonym">Eschrichtius gibbosus</name>
    <dbReference type="NCBI Taxonomy" id="9764"/>
    <lineage>
        <taxon>Eukaryota</taxon>
        <taxon>Metazoa</taxon>
        <taxon>Chordata</taxon>
        <taxon>Craniata</taxon>
        <taxon>Vertebrata</taxon>
        <taxon>Euteleostomi</taxon>
        <taxon>Mammalia</taxon>
        <taxon>Eutheria</taxon>
        <taxon>Laurasiatheria</taxon>
        <taxon>Artiodactyla</taxon>
        <taxon>Whippomorpha</taxon>
        <taxon>Cetacea</taxon>
        <taxon>Mysticeti</taxon>
        <taxon>Eschrichtiidae</taxon>
        <taxon>Eschrichtius</taxon>
    </lineage>
</organism>
<comment type="caution">
    <text evidence="1">The sequence shown here is derived from an EMBL/GenBank/DDBJ whole genome shotgun (WGS) entry which is preliminary data.</text>
</comment>
<proteinExistence type="predicted"/>
<dbReference type="AlphaFoldDB" id="A0AB34G9Y3"/>
<evidence type="ECO:0000313" key="1">
    <source>
        <dbReference type="EMBL" id="KAJ8775630.1"/>
    </source>
</evidence>
<evidence type="ECO:0000313" key="2">
    <source>
        <dbReference type="Proteomes" id="UP001159641"/>
    </source>
</evidence>
<name>A0AB34G9Y3_ESCRO</name>